<dbReference type="PANTHER" id="PTHR21027">
    <property type="entry name" value="TRNA-SPLICING ENDONUCLEASE SUBUNIT SEN54"/>
    <property type="match status" value="1"/>
</dbReference>
<keyword evidence="2" id="KW-1185">Reference proteome</keyword>
<proteinExistence type="predicted"/>
<dbReference type="InParanoid" id="A0A7N2R783"/>
<dbReference type="GO" id="GO:0000214">
    <property type="term" value="C:tRNA-intron endonuclease complex"/>
    <property type="evidence" value="ECO:0007669"/>
    <property type="project" value="TreeGrafter"/>
</dbReference>
<protein>
    <submittedName>
        <fullName evidence="1">Uncharacterized protein</fullName>
    </submittedName>
</protein>
<dbReference type="EnsemblPlants" id="QL07p002858:mrna">
    <property type="protein sequence ID" value="QL07p002858:mrna"/>
    <property type="gene ID" value="QL07p002858"/>
</dbReference>
<dbReference type="GO" id="GO:0000379">
    <property type="term" value="P:tRNA-type intron splice site recognition and cleavage"/>
    <property type="evidence" value="ECO:0007669"/>
    <property type="project" value="TreeGrafter"/>
</dbReference>
<name>A0A7N2R783_QUELO</name>
<reference evidence="1" key="2">
    <citation type="submission" date="2021-01" db="UniProtKB">
        <authorList>
            <consortium name="EnsemblPlants"/>
        </authorList>
    </citation>
    <scope>IDENTIFICATION</scope>
</reference>
<sequence length="104" mass="11568">MEIGALLLLDDNGISLSLNDIYAKHGIAWSIKDAKSNRQSVSLQCSPQSSEVVDLESEDERSIVGPFNNMHINEARPVFVVYLPNSKFRKSSPGDPSFVIYLTR</sequence>
<accession>A0A7N2R783</accession>
<dbReference type="AlphaFoldDB" id="A0A7N2R783"/>
<evidence type="ECO:0000313" key="1">
    <source>
        <dbReference type="EnsemblPlants" id="QL07p002858:mrna"/>
    </source>
</evidence>
<dbReference type="Proteomes" id="UP000594261">
    <property type="component" value="Chromosome 7"/>
</dbReference>
<dbReference type="PANTHER" id="PTHR21027:SF1">
    <property type="entry name" value="TRNA-SPLICING ENDONUCLEASE SUBUNIT SEN54"/>
    <property type="match status" value="1"/>
</dbReference>
<evidence type="ECO:0000313" key="2">
    <source>
        <dbReference type="Proteomes" id="UP000594261"/>
    </source>
</evidence>
<organism evidence="1 2">
    <name type="scientific">Quercus lobata</name>
    <name type="common">Valley oak</name>
    <dbReference type="NCBI Taxonomy" id="97700"/>
    <lineage>
        <taxon>Eukaryota</taxon>
        <taxon>Viridiplantae</taxon>
        <taxon>Streptophyta</taxon>
        <taxon>Embryophyta</taxon>
        <taxon>Tracheophyta</taxon>
        <taxon>Spermatophyta</taxon>
        <taxon>Magnoliopsida</taxon>
        <taxon>eudicotyledons</taxon>
        <taxon>Gunneridae</taxon>
        <taxon>Pentapetalae</taxon>
        <taxon>rosids</taxon>
        <taxon>fabids</taxon>
        <taxon>Fagales</taxon>
        <taxon>Fagaceae</taxon>
        <taxon>Quercus</taxon>
    </lineage>
</organism>
<reference evidence="1 2" key="1">
    <citation type="journal article" date="2016" name="G3 (Bethesda)">
        <title>First Draft Assembly and Annotation of the Genome of a California Endemic Oak Quercus lobata Nee (Fagaceae).</title>
        <authorList>
            <person name="Sork V.L."/>
            <person name="Fitz-Gibbon S.T."/>
            <person name="Puiu D."/>
            <person name="Crepeau M."/>
            <person name="Gugger P.F."/>
            <person name="Sherman R."/>
            <person name="Stevens K."/>
            <person name="Langley C.H."/>
            <person name="Pellegrini M."/>
            <person name="Salzberg S.L."/>
        </authorList>
    </citation>
    <scope>NUCLEOTIDE SEQUENCE [LARGE SCALE GENOMIC DNA]</scope>
    <source>
        <strain evidence="1 2">cv. SW786</strain>
    </source>
</reference>
<dbReference type="EMBL" id="LRBV02000007">
    <property type="status" value="NOT_ANNOTATED_CDS"/>
    <property type="molecule type" value="Genomic_DNA"/>
</dbReference>
<dbReference type="Gramene" id="QL07p002858:mrna">
    <property type="protein sequence ID" value="QL07p002858:mrna"/>
    <property type="gene ID" value="QL07p002858"/>
</dbReference>
<dbReference type="InterPro" id="IPR024337">
    <property type="entry name" value="tRNA_splic_suSen54"/>
</dbReference>